<evidence type="ECO:0000313" key="2">
    <source>
        <dbReference type="Proteomes" id="UP001283361"/>
    </source>
</evidence>
<reference evidence="1" key="1">
    <citation type="journal article" date="2023" name="G3 (Bethesda)">
        <title>A reference genome for the long-term kleptoplast-retaining sea slug Elysia crispata morphotype clarki.</title>
        <authorList>
            <person name="Eastman K.E."/>
            <person name="Pendleton A.L."/>
            <person name="Shaikh M.A."/>
            <person name="Suttiyut T."/>
            <person name="Ogas R."/>
            <person name="Tomko P."/>
            <person name="Gavelis G."/>
            <person name="Widhalm J.R."/>
            <person name="Wisecaver J.H."/>
        </authorList>
    </citation>
    <scope>NUCLEOTIDE SEQUENCE</scope>
    <source>
        <strain evidence="1">ECLA1</strain>
    </source>
</reference>
<proteinExistence type="predicted"/>
<name>A0AAE0Z2C9_9GAST</name>
<evidence type="ECO:0000313" key="1">
    <source>
        <dbReference type="EMBL" id="KAK3761559.1"/>
    </source>
</evidence>
<accession>A0AAE0Z2C9</accession>
<comment type="caution">
    <text evidence="1">The sequence shown here is derived from an EMBL/GenBank/DDBJ whole genome shotgun (WGS) entry which is preliminary data.</text>
</comment>
<gene>
    <name evidence="1" type="ORF">RRG08_010283</name>
</gene>
<organism evidence="1 2">
    <name type="scientific">Elysia crispata</name>
    <name type="common">lettuce slug</name>
    <dbReference type="NCBI Taxonomy" id="231223"/>
    <lineage>
        <taxon>Eukaryota</taxon>
        <taxon>Metazoa</taxon>
        <taxon>Spiralia</taxon>
        <taxon>Lophotrochozoa</taxon>
        <taxon>Mollusca</taxon>
        <taxon>Gastropoda</taxon>
        <taxon>Heterobranchia</taxon>
        <taxon>Euthyneura</taxon>
        <taxon>Panpulmonata</taxon>
        <taxon>Sacoglossa</taxon>
        <taxon>Placobranchoidea</taxon>
        <taxon>Plakobranchidae</taxon>
        <taxon>Elysia</taxon>
    </lineage>
</organism>
<dbReference type="Proteomes" id="UP001283361">
    <property type="component" value="Unassembled WGS sequence"/>
</dbReference>
<protein>
    <submittedName>
        <fullName evidence="1">Uncharacterized protein</fullName>
    </submittedName>
</protein>
<keyword evidence="2" id="KW-1185">Reference proteome</keyword>
<dbReference type="AlphaFoldDB" id="A0AAE0Z2C9"/>
<dbReference type="EMBL" id="JAWDGP010004873">
    <property type="protein sequence ID" value="KAK3761559.1"/>
    <property type="molecule type" value="Genomic_DNA"/>
</dbReference>
<sequence>MDAELLKCKKTHDCMSTYGPKARKLLHLLSYLNQTDARRDPEIIAYKQSLRCMLSKCVKIKHPPINVAYFELNSLHLALLHQCDMDVECEGDGECQECSMTLSACICDPRPPGCNDSAVGGGGGNGPQSRLGLVDAYMSLIDDWRRFVLSLDDSDEHLGEIYNGFCRVSSFISLPPSELETRLDEFVCPLCVLDDVFTDIGWTDYVCPKQVGGEEFLSTVSKRGVDPDIPAGACEHLLSTIKTAHQKLQQQVNRGAGETC</sequence>